<evidence type="ECO:0000313" key="2">
    <source>
        <dbReference type="Proteomes" id="UP000699462"/>
    </source>
</evidence>
<proteinExistence type="predicted"/>
<name>A0A8T0DVU3_9TREM</name>
<organism evidence="1 2">
    <name type="scientific">Paragonimus westermani</name>
    <dbReference type="NCBI Taxonomy" id="34504"/>
    <lineage>
        <taxon>Eukaryota</taxon>
        <taxon>Metazoa</taxon>
        <taxon>Spiralia</taxon>
        <taxon>Lophotrochozoa</taxon>
        <taxon>Platyhelminthes</taxon>
        <taxon>Trematoda</taxon>
        <taxon>Digenea</taxon>
        <taxon>Plagiorchiida</taxon>
        <taxon>Troglotremata</taxon>
        <taxon>Troglotrematidae</taxon>
        <taxon>Paragonimus</taxon>
    </lineage>
</organism>
<comment type="caution">
    <text evidence="1">The sequence shown here is derived from an EMBL/GenBank/DDBJ whole genome shotgun (WGS) entry which is preliminary data.</text>
</comment>
<sequence length="121" mass="14131">MYVFIETGASNKKCWPLQLWILPDVFLGNKIFLFICELKRLPNLRSLCNDFEQKKPFIMTIPRVVRLCGRLVCPHNVVRGMHCSYSGTLLTINANGPLIRLMSQCWKHVFRFILCKRTQSD</sequence>
<reference evidence="1 2" key="1">
    <citation type="submission" date="2019-07" db="EMBL/GenBank/DDBJ databases">
        <title>Annotation for the trematode Paragonimus westermani.</title>
        <authorList>
            <person name="Choi Y.-J."/>
        </authorList>
    </citation>
    <scope>NUCLEOTIDE SEQUENCE [LARGE SCALE GENOMIC DNA]</scope>
    <source>
        <strain evidence="1">180907_Pwestermani</strain>
    </source>
</reference>
<protein>
    <submittedName>
        <fullName evidence="1">Uncharacterized protein</fullName>
    </submittedName>
</protein>
<dbReference type="Proteomes" id="UP000699462">
    <property type="component" value="Unassembled WGS sequence"/>
</dbReference>
<gene>
    <name evidence="1" type="ORF">P879_05068</name>
</gene>
<dbReference type="EMBL" id="JTDF01000365">
    <property type="protein sequence ID" value="KAF8571710.1"/>
    <property type="molecule type" value="Genomic_DNA"/>
</dbReference>
<evidence type="ECO:0000313" key="1">
    <source>
        <dbReference type="EMBL" id="KAF8571710.1"/>
    </source>
</evidence>
<keyword evidence="2" id="KW-1185">Reference proteome</keyword>
<accession>A0A8T0DVU3</accession>
<dbReference type="AlphaFoldDB" id="A0A8T0DVU3"/>